<feature type="coiled-coil region" evidence="1">
    <location>
        <begin position="593"/>
        <end position="627"/>
    </location>
</feature>
<feature type="compositionally biased region" description="Basic and acidic residues" evidence="2">
    <location>
        <begin position="312"/>
        <end position="333"/>
    </location>
</feature>
<protein>
    <submittedName>
        <fullName evidence="3">Uncharacterized protein</fullName>
    </submittedName>
</protein>
<feature type="compositionally biased region" description="Basic and acidic residues" evidence="2">
    <location>
        <begin position="167"/>
        <end position="177"/>
    </location>
</feature>
<feature type="compositionally biased region" description="Basic residues" evidence="2">
    <location>
        <begin position="410"/>
        <end position="421"/>
    </location>
</feature>
<keyword evidence="1" id="KW-0175">Coiled coil</keyword>
<feature type="compositionally biased region" description="Basic and acidic residues" evidence="2">
    <location>
        <begin position="380"/>
        <end position="400"/>
    </location>
</feature>
<reference evidence="3 4" key="1">
    <citation type="submission" date="2014-02" db="EMBL/GenBank/DDBJ databases">
        <title>The genome sequence of Colletotrichum simmondsii CBS122122.</title>
        <authorList>
            <person name="Baroncelli R."/>
            <person name="Thon M.R."/>
        </authorList>
    </citation>
    <scope>NUCLEOTIDE SEQUENCE [LARGE SCALE GENOMIC DNA]</scope>
    <source>
        <strain evidence="3 4">CBS122122</strain>
    </source>
</reference>
<evidence type="ECO:0000256" key="2">
    <source>
        <dbReference type="SAM" id="MobiDB-lite"/>
    </source>
</evidence>
<feature type="coiled-coil region" evidence="1">
    <location>
        <begin position="466"/>
        <end position="556"/>
    </location>
</feature>
<evidence type="ECO:0000256" key="1">
    <source>
        <dbReference type="SAM" id="Coils"/>
    </source>
</evidence>
<evidence type="ECO:0000313" key="4">
    <source>
        <dbReference type="Proteomes" id="UP000070328"/>
    </source>
</evidence>
<dbReference type="OrthoDB" id="4848543at2759"/>
<organism evidence="3 4">
    <name type="scientific">Colletotrichum simmondsii</name>
    <dbReference type="NCBI Taxonomy" id="703756"/>
    <lineage>
        <taxon>Eukaryota</taxon>
        <taxon>Fungi</taxon>
        <taxon>Dikarya</taxon>
        <taxon>Ascomycota</taxon>
        <taxon>Pezizomycotina</taxon>
        <taxon>Sordariomycetes</taxon>
        <taxon>Hypocreomycetidae</taxon>
        <taxon>Glomerellales</taxon>
        <taxon>Glomerellaceae</taxon>
        <taxon>Colletotrichum</taxon>
        <taxon>Colletotrichum acutatum species complex</taxon>
    </lineage>
</organism>
<feature type="compositionally biased region" description="Low complexity" evidence="2">
    <location>
        <begin position="43"/>
        <end position="60"/>
    </location>
</feature>
<proteinExistence type="predicted"/>
<sequence length="1297" mass="146629">MADKSSPDPLSSNGDTSRHARYSNKHRSKGSSPDHCPEDGSQAEEPPSSAESQPSLLSQLKASQPNVKHVIQDDGNEQYHVSQARGHGSHPSYHSKDDPELVGEIDTFVFAPQPKYKPNQFSGHQQRRSINFSALSGRQDAVPQEDWADAGNVRPAQPQDQPALIDDNSHHYNDVDTHANNMPAVISRSDQGRRGTPFQRLRAAEVNPEQSSSHGHLPGRGLSDQISTSSERESAGKSVSRRPSLQVEQKINGPAIEDRSIRPFADADAILLCDQRETLQPAPEQTASDRGIPSQRHSSRGESEGEQQQRVVSDRDLEPRLSETSRPVDDNRVMPRQIARVQRQHHEAVEVRSSTPVGDLEMPQKQTPGSARKSNRQHSSPREQSTRRIRRDQDARDVPQRTKSRLSNTSRRRKHSHRQSQHGKPSQEKVNPALENQQVTAESHYEALESMSAHYNKVLSYSKEVEHKMNSRLMGQKQQIEELETRLQQYQARYQKDCDRRVQSNSELSLLQNQKDELSQNLAQQGGRLRELEQELADLQAERETRDKEAVKLHQELEVTHSKLDKFQEKSRSYKDHLNKAVAEHQQLWQHSRDIAQKTITSMREEHEEAEEKFKMAMAERQAAQDKLNLISKHKQVLLQQEVAVGAASKTRDLTSALDNLGKDFDFEAQRAKKLEGKLLDADALKGLLRQIDENVAGVCSKVDNMQARSLEAPAVPTEVMRRLDEIVGHVQFAPQVNVEDEVQRALKTFQQEMMPQYLEELKPTMTGQSIEEKLQSLQETLQKQSLSMQTEREHRQEQLMLQLSERKDENSKLAQDLLAKDAEIAYMTSCVSELDQKLREARDSAELASKRATTMEERLRELQQSLSSKDCQVAETQTELQLQRQGHETKIRELQEKLRIAEENGHLQRQRADDSEKNLEKRSEGDDENQMRLKSSEESLHQAQQQLAMAETEAERLKTLDSVIRVSKLEKDLENAHQRVTNLTLKLRDTQAPAANNGQLDQVAEQLAQLQTLKEEVKQLRSNGKAYAAVSKDFAKTLDRQNATGNDDVLIPDSLVLPEPMLPVLLQQDVYDPLNDFQPSSSDMPLIRASKRTVFRSPVEESEDEMPAPSVEQEKSQRMEVAAQKAGLRSILRPQKTPVAKTSKGTNDSMVTRHAGHSSYNRPVQSAPKSSQEAILDVRNSLVGNRKANLGDLTNPNEWERLDGPASLSEQRGTKRSSNAQQWSRGSKRSKPCFTENEDNRETSQAAGSNNEDCLRAEPLERNQRDGNRVAPVTVDDDQVSHHFFLSASKPNEGTR</sequence>
<feature type="compositionally biased region" description="Polar residues" evidence="2">
    <location>
        <begin position="1209"/>
        <end position="1226"/>
    </location>
</feature>
<feature type="compositionally biased region" description="Basic and acidic residues" evidence="2">
    <location>
        <begin position="1254"/>
        <end position="1269"/>
    </location>
</feature>
<feature type="region of interest" description="Disordered" evidence="2">
    <location>
        <begin position="1"/>
        <end position="100"/>
    </location>
</feature>
<feature type="region of interest" description="Disordered" evidence="2">
    <location>
        <begin position="136"/>
        <end position="260"/>
    </location>
</feature>
<dbReference type="EMBL" id="JFBX01000926">
    <property type="protein sequence ID" value="KXH25009.1"/>
    <property type="molecule type" value="Genomic_DNA"/>
</dbReference>
<comment type="caution">
    <text evidence="3">The sequence shown here is derived from an EMBL/GenBank/DDBJ whole genome shotgun (WGS) entry which is preliminary data.</text>
</comment>
<keyword evidence="4" id="KW-1185">Reference proteome</keyword>
<accession>A0A135RN55</accession>
<feature type="compositionally biased region" description="Polar residues" evidence="2">
    <location>
        <begin position="1244"/>
        <end position="1253"/>
    </location>
</feature>
<feature type="compositionally biased region" description="Basic residues" evidence="2">
    <location>
        <begin position="19"/>
        <end position="29"/>
    </location>
</feature>
<feature type="compositionally biased region" description="Polar residues" evidence="2">
    <location>
        <begin position="1159"/>
        <end position="1174"/>
    </location>
</feature>
<dbReference type="Proteomes" id="UP000070328">
    <property type="component" value="Unassembled WGS sequence"/>
</dbReference>
<gene>
    <name evidence="3" type="ORF">CSIM01_10840</name>
</gene>
<feature type="region of interest" description="Disordered" evidence="2">
    <location>
        <begin position="1188"/>
        <end position="1297"/>
    </location>
</feature>
<feature type="compositionally biased region" description="Basic and acidic residues" evidence="2">
    <location>
        <begin position="902"/>
        <end position="941"/>
    </location>
</feature>
<feature type="region of interest" description="Disordered" evidence="2">
    <location>
        <begin position="902"/>
        <end position="944"/>
    </location>
</feature>
<feature type="region of interest" description="Disordered" evidence="2">
    <location>
        <begin position="280"/>
        <end position="440"/>
    </location>
</feature>
<name>A0A135RN55_9PEZI</name>
<evidence type="ECO:0000313" key="3">
    <source>
        <dbReference type="EMBL" id="KXH25009.1"/>
    </source>
</evidence>
<feature type="region of interest" description="Disordered" evidence="2">
    <location>
        <begin position="1097"/>
        <end position="1174"/>
    </location>
</feature>